<evidence type="ECO:0000256" key="1">
    <source>
        <dbReference type="SAM" id="Phobius"/>
    </source>
</evidence>
<dbReference type="EMBL" id="FOFB01000001">
    <property type="protein sequence ID" value="SEP63551.1"/>
    <property type="molecule type" value="Genomic_DNA"/>
</dbReference>
<keyword evidence="1" id="KW-0472">Membrane</keyword>
<dbReference type="Gene3D" id="2.170.120.30">
    <property type="match status" value="1"/>
</dbReference>
<feature type="transmembrane region" description="Helical" evidence="1">
    <location>
        <begin position="21"/>
        <end position="39"/>
    </location>
</feature>
<protein>
    <submittedName>
        <fullName evidence="2">YbbR-like protein</fullName>
    </submittedName>
</protein>
<organism evidence="2 3">
    <name type="scientific">Neolewinella agarilytica</name>
    <dbReference type="NCBI Taxonomy" id="478744"/>
    <lineage>
        <taxon>Bacteria</taxon>
        <taxon>Pseudomonadati</taxon>
        <taxon>Bacteroidota</taxon>
        <taxon>Saprospiria</taxon>
        <taxon>Saprospirales</taxon>
        <taxon>Lewinellaceae</taxon>
        <taxon>Neolewinella</taxon>
    </lineage>
</organism>
<proteinExistence type="predicted"/>
<dbReference type="STRING" id="478744.SAMN05444359_101317"/>
<dbReference type="InParanoid" id="A0A1H8ZGT0"/>
<dbReference type="PANTHER" id="PTHR37804:SF1">
    <property type="entry name" value="CDAA REGULATORY PROTEIN CDAR"/>
    <property type="match status" value="1"/>
</dbReference>
<dbReference type="InterPro" id="IPR012505">
    <property type="entry name" value="YbbR"/>
</dbReference>
<dbReference type="RefSeq" id="WP_139211717.1">
    <property type="nucleotide sequence ID" value="NZ_JAHDDG010000014.1"/>
</dbReference>
<accession>A0A1H8ZGT0</accession>
<evidence type="ECO:0000313" key="3">
    <source>
        <dbReference type="Proteomes" id="UP000199021"/>
    </source>
</evidence>
<dbReference type="Proteomes" id="UP000199021">
    <property type="component" value="Unassembled WGS sequence"/>
</dbReference>
<keyword evidence="1" id="KW-0812">Transmembrane</keyword>
<dbReference type="PANTHER" id="PTHR37804">
    <property type="entry name" value="CDAA REGULATORY PROTEIN CDAR"/>
    <property type="match status" value="1"/>
</dbReference>
<reference evidence="3" key="1">
    <citation type="submission" date="2016-10" db="EMBL/GenBank/DDBJ databases">
        <authorList>
            <person name="Varghese N."/>
            <person name="Submissions S."/>
        </authorList>
    </citation>
    <scope>NUCLEOTIDE SEQUENCE [LARGE SCALE GENOMIC DNA]</scope>
    <source>
        <strain evidence="3">DSM 24740</strain>
    </source>
</reference>
<dbReference type="Pfam" id="PF07949">
    <property type="entry name" value="YbbR"/>
    <property type="match status" value="1"/>
</dbReference>
<dbReference type="InterPro" id="IPR053154">
    <property type="entry name" value="c-di-AMP_regulator"/>
</dbReference>
<keyword evidence="3" id="KW-1185">Reference proteome</keyword>
<sequence length="323" mass="36161">MLSTLRRLISRNPLKQMADTDRKVLAICMTAAFVFWLILNLSQEYSIRREVTLEYIVDPERVLVGRMPETLEADVSGTGWNLVWESLVPGPLPVTIDIRNRDNLRLTNAELRQQVQRRLSSGALAVDNLGFESVTILTTPKEGKRVPVRSQVSLSFANGFLAADLPILEPDSVTVSGSTDELDDIAYWPTEELTLTGVNNSIKRIVTLAKPAEGLTLSRNEINYTLNVEAFIQKDIEVPVTVVHAPEVDSYRINPSTVSLRVSVPQTAYESINASDFSLVADLENLRNEDGRNSVPVILQEQPDEVISVFFETRSVEYYLIKE</sequence>
<dbReference type="OrthoDB" id="1115707at2"/>
<name>A0A1H8ZGT0_9BACT</name>
<keyword evidence="1" id="KW-1133">Transmembrane helix</keyword>
<gene>
    <name evidence="2" type="ORF">SAMN05444359_101317</name>
</gene>
<evidence type="ECO:0000313" key="2">
    <source>
        <dbReference type="EMBL" id="SEP63551.1"/>
    </source>
</evidence>
<dbReference type="Gene3D" id="2.170.120.40">
    <property type="entry name" value="YbbR-like domain"/>
    <property type="match status" value="1"/>
</dbReference>
<dbReference type="AlphaFoldDB" id="A0A1H8ZGT0"/>